<protein>
    <submittedName>
        <fullName evidence="1">Uncharacterized protein</fullName>
    </submittedName>
</protein>
<comment type="caution">
    <text evidence="1">The sequence shown here is derived from an EMBL/GenBank/DDBJ whole genome shotgun (WGS) entry which is preliminary data.</text>
</comment>
<dbReference type="Proteomes" id="UP001519460">
    <property type="component" value="Unassembled WGS sequence"/>
</dbReference>
<evidence type="ECO:0000313" key="2">
    <source>
        <dbReference type="Proteomes" id="UP001519460"/>
    </source>
</evidence>
<dbReference type="EMBL" id="JACVVK020000063">
    <property type="protein sequence ID" value="KAK7496852.1"/>
    <property type="molecule type" value="Genomic_DNA"/>
</dbReference>
<dbReference type="AlphaFoldDB" id="A0ABD0LBT1"/>
<keyword evidence="2" id="KW-1185">Reference proteome</keyword>
<gene>
    <name evidence="1" type="ORF">BaRGS_00011832</name>
</gene>
<accession>A0ABD0LBT1</accession>
<reference evidence="1 2" key="1">
    <citation type="journal article" date="2023" name="Sci. Data">
        <title>Genome assembly of the Korean intertidal mud-creeper Batillaria attramentaria.</title>
        <authorList>
            <person name="Patra A.K."/>
            <person name="Ho P.T."/>
            <person name="Jun S."/>
            <person name="Lee S.J."/>
            <person name="Kim Y."/>
            <person name="Won Y.J."/>
        </authorList>
    </citation>
    <scope>NUCLEOTIDE SEQUENCE [LARGE SCALE GENOMIC DNA]</scope>
    <source>
        <strain evidence="1">Wonlab-2016</strain>
    </source>
</reference>
<proteinExistence type="predicted"/>
<evidence type="ECO:0000313" key="1">
    <source>
        <dbReference type="EMBL" id="KAK7496852.1"/>
    </source>
</evidence>
<sequence length="100" mass="11365">MPDGQQSTFLLDKFRKMRCWHSSGGNPLLECLQIWKIIVLCKHLFSAVPLVTSNPQNAEEQSCSSFLKELFGFQNDYCLARAYPALALSSNDGRLCWHGR</sequence>
<name>A0ABD0LBT1_9CAEN</name>
<organism evidence="1 2">
    <name type="scientific">Batillaria attramentaria</name>
    <dbReference type="NCBI Taxonomy" id="370345"/>
    <lineage>
        <taxon>Eukaryota</taxon>
        <taxon>Metazoa</taxon>
        <taxon>Spiralia</taxon>
        <taxon>Lophotrochozoa</taxon>
        <taxon>Mollusca</taxon>
        <taxon>Gastropoda</taxon>
        <taxon>Caenogastropoda</taxon>
        <taxon>Sorbeoconcha</taxon>
        <taxon>Cerithioidea</taxon>
        <taxon>Batillariidae</taxon>
        <taxon>Batillaria</taxon>
    </lineage>
</organism>